<dbReference type="AlphaFoldDB" id="A0A1W1XMY9"/>
<comment type="similarity">
    <text evidence="2 10">Belongs to the RNA methyltransferase RsmE family.</text>
</comment>
<keyword evidence="4 10" id="KW-0698">rRNA processing</keyword>
<dbReference type="SUPFAM" id="SSF88697">
    <property type="entry name" value="PUA domain-like"/>
    <property type="match status" value="1"/>
</dbReference>
<dbReference type="InterPro" id="IPR029026">
    <property type="entry name" value="tRNA_m1G_MTases_N"/>
</dbReference>
<feature type="domain" description="Ribosomal RNA small subunit methyltransferase E PUA-like" evidence="12">
    <location>
        <begin position="20"/>
        <end position="65"/>
    </location>
</feature>
<dbReference type="STRING" id="1121390.SAMN02746041_02251"/>
<evidence type="ECO:0000256" key="5">
    <source>
        <dbReference type="ARBA" id="ARBA00022603"/>
    </source>
</evidence>
<dbReference type="InterPro" id="IPR046887">
    <property type="entry name" value="RsmE_PUA-like"/>
</dbReference>
<dbReference type="EC" id="2.1.1.193" evidence="10"/>
<keyword evidence="7 10" id="KW-0949">S-adenosyl-L-methionine</keyword>
<sequence>MTRRRFFHEDLSPGQGEIVLDGKTSHHLLRVLRMGPGARVELCNGRGLSVRARIVAGRKGRAVAVEEAARIVPPNPVSLCLAVPLAKSDRMDLVVRQAVELGVTGLLIFRARRSQYHLEGDRKQKRLARYGKIAQEALCQCGRAWLPDLDMVDGLEHLLERVARTEGGEPMALVASEVEPRRSLLSVWRERPTARRLVGAVGPEGGWADEELEMFRERGFIPVSLGAHVLRFETACVAMAAGVQLLWGERSMP</sequence>
<dbReference type="EMBL" id="FWXF01000012">
    <property type="protein sequence ID" value="SMC25215.1"/>
    <property type="molecule type" value="Genomic_DNA"/>
</dbReference>
<evidence type="ECO:0000313" key="14">
    <source>
        <dbReference type="Proteomes" id="UP000192783"/>
    </source>
</evidence>
<dbReference type="CDD" id="cd18084">
    <property type="entry name" value="RsmE-like"/>
    <property type="match status" value="1"/>
</dbReference>
<comment type="subcellular location">
    <subcellularLocation>
        <location evidence="1 10">Cytoplasm</location>
    </subcellularLocation>
</comment>
<comment type="function">
    <text evidence="8 10">Specifically methylates the N3 position of the uracil ring of uridine 1498 (m3U1498) in 16S rRNA. Acts on the fully assembled 30S ribosomal subunit.</text>
</comment>
<evidence type="ECO:0000256" key="7">
    <source>
        <dbReference type="ARBA" id="ARBA00022691"/>
    </source>
</evidence>
<keyword evidence="14" id="KW-1185">Reference proteome</keyword>
<evidence type="ECO:0000256" key="1">
    <source>
        <dbReference type="ARBA" id="ARBA00004496"/>
    </source>
</evidence>
<evidence type="ECO:0000256" key="8">
    <source>
        <dbReference type="ARBA" id="ARBA00025699"/>
    </source>
</evidence>
<proteinExistence type="inferred from homology"/>
<dbReference type="PANTHER" id="PTHR30027:SF3">
    <property type="entry name" value="16S RRNA (URACIL(1498)-N(3))-METHYLTRANSFERASE"/>
    <property type="match status" value="1"/>
</dbReference>
<feature type="domain" description="Ribosomal RNA small subunit methyltransferase E methyltransferase" evidence="11">
    <location>
        <begin position="74"/>
        <end position="242"/>
    </location>
</feature>
<evidence type="ECO:0000256" key="3">
    <source>
        <dbReference type="ARBA" id="ARBA00022490"/>
    </source>
</evidence>
<organism evidence="13 14">
    <name type="scientific">Desulfacinum hydrothermale DSM 13146</name>
    <dbReference type="NCBI Taxonomy" id="1121390"/>
    <lineage>
        <taxon>Bacteria</taxon>
        <taxon>Pseudomonadati</taxon>
        <taxon>Thermodesulfobacteriota</taxon>
        <taxon>Syntrophobacteria</taxon>
        <taxon>Syntrophobacterales</taxon>
        <taxon>Syntrophobacteraceae</taxon>
        <taxon>Desulfacinum</taxon>
    </lineage>
</organism>
<evidence type="ECO:0000256" key="2">
    <source>
        <dbReference type="ARBA" id="ARBA00005528"/>
    </source>
</evidence>
<reference evidence="13 14" key="1">
    <citation type="submission" date="2017-04" db="EMBL/GenBank/DDBJ databases">
        <authorList>
            <person name="Afonso C.L."/>
            <person name="Miller P.J."/>
            <person name="Scott M.A."/>
            <person name="Spackman E."/>
            <person name="Goraichik I."/>
            <person name="Dimitrov K.M."/>
            <person name="Suarez D.L."/>
            <person name="Swayne D.E."/>
        </authorList>
    </citation>
    <scope>NUCLEOTIDE SEQUENCE [LARGE SCALE GENOMIC DNA]</scope>
    <source>
        <strain evidence="13 14">DSM 13146</strain>
    </source>
</reference>
<dbReference type="SUPFAM" id="SSF75217">
    <property type="entry name" value="alpha/beta knot"/>
    <property type="match status" value="1"/>
</dbReference>
<dbReference type="PIRSF" id="PIRSF015601">
    <property type="entry name" value="MTase_slr0722"/>
    <property type="match status" value="1"/>
</dbReference>
<keyword evidence="3 10" id="KW-0963">Cytoplasm</keyword>
<dbReference type="GO" id="GO:0070475">
    <property type="term" value="P:rRNA base methylation"/>
    <property type="evidence" value="ECO:0007669"/>
    <property type="project" value="TreeGrafter"/>
</dbReference>
<dbReference type="InterPro" id="IPR029028">
    <property type="entry name" value="Alpha/beta_knot_MTases"/>
</dbReference>
<protein>
    <recommendedName>
        <fullName evidence="10">Ribosomal RNA small subunit methyltransferase E</fullName>
        <ecNumber evidence="10">2.1.1.193</ecNumber>
    </recommendedName>
</protein>
<gene>
    <name evidence="13" type="ORF">SAMN02746041_02251</name>
</gene>
<dbReference type="GO" id="GO:0005737">
    <property type="term" value="C:cytoplasm"/>
    <property type="evidence" value="ECO:0007669"/>
    <property type="project" value="UniProtKB-SubCell"/>
</dbReference>
<keyword evidence="6 10" id="KW-0808">Transferase</keyword>
<dbReference type="GO" id="GO:0070042">
    <property type="term" value="F:rRNA (uridine-N3-)-methyltransferase activity"/>
    <property type="evidence" value="ECO:0007669"/>
    <property type="project" value="TreeGrafter"/>
</dbReference>
<dbReference type="InterPro" id="IPR015947">
    <property type="entry name" value="PUA-like_sf"/>
</dbReference>
<dbReference type="Gene3D" id="3.40.1280.10">
    <property type="match status" value="1"/>
</dbReference>
<evidence type="ECO:0000256" key="10">
    <source>
        <dbReference type="PIRNR" id="PIRNR015601"/>
    </source>
</evidence>
<dbReference type="RefSeq" id="WP_084057979.1">
    <property type="nucleotide sequence ID" value="NZ_FWXF01000012.1"/>
</dbReference>
<evidence type="ECO:0000256" key="6">
    <source>
        <dbReference type="ARBA" id="ARBA00022679"/>
    </source>
</evidence>
<keyword evidence="5 10" id="KW-0489">Methyltransferase</keyword>
<evidence type="ECO:0000256" key="4">
    <source>
        <dbReference type="ARBA" id="ARBA00022552"/>
    </source>
</evidence>
<dbReference type="InterPro" id="IPR046886">
    <property type="entry name" value="RsmE_MTase_dom"/>
</dbReference>
<dbReference type="Pfam" id="PF04452">
    <property type="entry name" value="Methyltrans_RNA"/>
    <property type="match status" value="1"/>
</dbReference>
<dbReference type="NCBIfam" id="TIGR00046">
    <property type="entry name" value="RsmE family RNA methyltransferase"/>
    <property type="match status" value="1"/>
</dbReference>
<evidence type="ECO:0000259" key="12">
    <source>
        <dbReference type="Pfam" id="PF20260"/>
    </source>
</evidence>
<dbReference type="OrthoDB" id="9815641at2"/>
<evidence type="ECO:0000259" key="11">
    <source>
        <dbReference type="Pfam" id="PF04452"/>
    </source>
</evidence>
<accession>A0A1W1XMY9</accession>
<evidence type="ECO:0000313" key="13">
    <source>
        <dbReference type="EMBL" id="SMC25215.1"/>
    </source>
</evidence>
<evidence type="ECO:0000256" key="9">
    <source>
        <dbReference type="ARBA" id="ARBA00047944"/>
    </source>
</evidence>
<comment type="catalytic activity">
    <reaction evidence="9 10">
        <text>uridine(1498) in 16S rRNA + S-adenosyl-L-methionine = N(3)-methyluridine(1498) in 16S rRNA + S-adenosyl-L-homocysteine + H(+)</text>
        <dbReference type="Rhea" id="RHEA:42920"/>
        <dbReference type="Rhea" id="RHEA-COMP:10283"/>
        <dbReference type="Rhea" id="RHEA-COMP:10284"/>
        <dbReference type="ChEBI" id="CHEBI:15378"/>
        <dbReference type="ChEBI" id="CHEBI:57856"/>
        <dbReference type="ChEBI" id="CHEBI:59789"/>
        <dbReference type="ChEBI" id="CHEBI:65315"/>
        <dbReference type="ChEBI" id="CHEBI:74502"/>
        <dbReference type="EC" id="2.1.1.193"/>
    </reaction>
</comment>
<dbReference type="Proteomes" id="UP000192783">
    <property type="component" value="Unassembled WGS sequence"/>
</dbReference>
<name>A0A1W1XMY9_9BACT</name>
<dbReference type="PANTHER" id="PTHR30027">
    <property type="entry name" value="RIBOSOMAL RNA SMALL SUBUNIT METHYLTRANSFERASE E"/>
    <property type="match status" value="1"/>
</dbReference>
<dbReference type="Pfam" id="PF20260">
    <property type="entry name" value="PUA_4"/>
    <property type="match status" value="1"/>
</dbReference>
<dbReference type="InterPro" id="IPR006700">
    <property type="entry name" value="RsmE"/>
</dbReference>